<evidence type="ECO:0000256" key="1">
    <source>
        <dbReference type="ARBA" id="ARBA00004651"/>
    </source>
</evidence>
<name>A0A852T757_9BACI</name>
<dbReference type="InterPro" id="IPR004501">
    <property type="entry name" value="PTS_EIIC_3"/>
</dbReference>
<dbReference type="GO" id="GO:0008982">
    <property type="term" value="F:protein-N(PI)-phosphohistidine-sugar phosphotransferase activity"/>
    <property type="evidence" value="ECO:0007669"/>
    <property type="project" value="UniProtKB-UniRule"/>
</dbReference>
<feature type="transmembrane region" description="Helical" evidence="9">
    <location>
        <begin position="186"/>
        <end position="206"/>
    </location>
</feature>
<dbReference type="AlphaFoldDB" id="A0A852T757"/>
<sequence length="448" mass="49262">MEKIQRFLETKLLPAATRVAGQRHLAAIRDGFISFIPFLIIGSIFIIIQDFPAPGWQELQVKLFGEFFNQFIILPKRVTYDIMSIFIVAAISYKLAQSYRIDAFSASMLSISGFILLTPITTTIDIDGTSHVVEKVITIGGWYGTNGIIVSIITAIVVTEMFNYFIKKGIIIKMPDGVPPAVSRAFSALLPGFVIIVVMLLIRLLFLQTPYENIHDFIYQVVSLPMQSLVANNIFGAIGTVFAISLLWCLGLNGGTIVNGIMRPFWVPLQDENLAAIEAGKIAPNIITEQFFDMIWIGGAGATLAVVLVLLYNAKSKQYKELGKMSLAPGLFNINEPIMFGLPVVLNPVLMLPLILGPIVITILNYTLMALEIVARPTGVIIPWTTPPLIQGFLITGHWSGALLQLVDIVIVMLIWFPFIAVMDKKKVAEETGVSDSKNSKGKMSVSS</sequence>
<dbReference type="GO" id="GO:1901264">
    <property type="term" value="P:carbohydrate derivative transport"/>
    <property type="evidence" value="ECO:0007669"/>
    <property type="project" value="TreeGrafter"/>
</dbReference>
<dbReference type="InterPro" id="IPR004796">
    <property type="entry name" value="PTS_IIC_cello"/>
</dbReference>
<feature type="transmembrane region" description="Helical" evidence="9">
    <location>
        <begin position="234"/>
        <end position="253"/>
    </location>
</feature>
<evidence type="ECO:0000256" key="9">
    <source>
        <dbReference type="SAM" id="Phobius"/>
    </source>
</evidence>
<reference evidence="12" key="2">
    <citation type="submission" date="2020-08" db="EMBL/GenBank/DDBJ databases">
        <title>The Agave Microbiome: Exploring the role of microbial communities in plant adaptations to desert environments.</title>
        <authorList>
            <person name="Partida-Martinez L.P."/>
        </authorList>
    </citation>
    <scope>NUCLEOTIDE SEQUENCE [LARGE SCALE GENOMIC DNA]</scope>
    <source>
        <strain evidence="12">AT2.8</strain>
    </source>
</reference>
<keyword evidence="4 8" id="KW-0762">Sugar transport</keyword>
<dbReference type="PANTHER" id="PTHR33989:SF11">
    <property type="entry name" value="LICHENAN PERMEASE IIC COMPONENT"/>
    <property type="match status" value="1"/>
</dbReference>
<evidence type="ECO:0000256" key="2">
    <source>
        <dbReference type="ARBA" id="ARBA00022448"/>
    </source>
</evidence>
<evidence type="ECO:0000259" key="10">
    <source>
        <dbReference type="PROSITE" id="PS51105"/>
    </source>
</evidence>
<feature type="transmembrane region" description="Helical" evidence="9">
    <location>
        <begin position="291"/>
        <end position="314"/>
    </location>
</feature>
<protein>
    <recommendedName>
        <fullName evidence="8">Permease IIC component</fullName>
    </recommendedName>
</protein>
<comment type="function">
    <text evidence="8">The phosphoenolpyruvate-dependent sugar phosphotransferase system (PTS), a major carbohydrate active -transport system, catalyzes the phosphorylation of incoming sugar substrates concomitant with their translocation across the cell membrane.</text>
</comment>
<keyword evidence="2 8" id="KW-0813">Transport</keyword>
<dbReference type="InterPro" id="IPR003352">
    <property type="entry name" value="PTS_EIIC"/>
</dbReference>
<dbReference type="PROSITE" id="PS51105">
    <property type="entry name" value="PTS_EIIC_TYPE_3"/>
    <property type="match status" value="1"/>
</dbReference>
<keyword evidence="6 9" id="KW-1133">Transmembrane helix</keyword>
<reference evidence="12" key="1">
    <citation type="submission" date="2020-07" db="EMBL/GenBank/DDBJ databases">
        <authorList>
            <person name="Partida-Martinez L."/>
            <person name="Huntemann M."/>
            <person name="Clum A."/>
            <person name="Wang J."/>
            <person name="Palaniappan K."/>
            <person name="Ritter S."/>
            <person name="Chen I.-M."/>
            <person name="Stamatis D."/>
            <person name="Reddy T."/>
            <person name="O'Malley R."/>
            <person name="Daum C."/>
            <person name="Shapiro N."/>
            <person name="Ivanova N."/>
            <person name="Kyrpides N."/>
            <person name="Woyke T."/>
        </authorList>
    </citation>
    <scope>NUCLEOTIDE SEQUENCE [LARGE SCALE GENOMIC DNA]</scope>
    <source>
        <strain evidence="12">AT2.8</strain>
    </source>
</reference>
<evidence type="ECO:0000256" key="5">
    <source>
        <dbReference type="ARBA" id="ARBA00022692"/>
    </source>
</evidence>
<evidence type="ECO:0000256" key="6">
    <source>
        <dbReference type="ARBA" id="ARBA00022989"/>
    </source>
</evidence>
<keyword evidence="3 8" id="KW-1003">Cell membrane</keyword>
<keyword evidence="5 9" id="KW-0812">Transmembrane</keyword>
<comment type="caution">
    <text evidence="11">The sequence shown here is derived from an EMBL/GenBank/DDBJ whole genome shotgun (WGS) entry which is preliminary data.</text>
</comment>
<keyword evidence="7 8" id="KW-0472">Membrane</keyword>
<evidence type="ECO:0000256" key="4">
    <source>
        <dbReference type="ARBA" id="ARBA00022597"/>
    </source>
</evidence>
<comment type="subcellular location">
    <subcellularLocation>
        <location evidence="1">Cell membrane</location>
        <topology evidence="1">Multi-pass membrane protein</topology>
    </subcellularLocation>
</comment>
<organism evidence="11 12">
    <name type="scientific">Neobacillus niacini</name>
    <dbReference type="NCBI Taxonomy" id="86668"/>
    <lineage>
        <taxon>Bacteria</taxon>
        <taxon>Bacillati</taxon>
        <taxon>Bacillota</taxon>
        <taxon>Bacilli</taxon>
        <taxon>Bacillales</taxon>
        <taxon>Bacillaceae</taxon>
        <taxon>Neobacillus</taxon>
    </lineage>
</organism>
<evidence type="ECO:0000256" key="8">
    <source>
        <dbReference type="PIRNR" id="PIRNR006351"/>
    </source>
</evidence>
<accession>A0A852T757</accession>
<dbReference type="Proteomes" id="UP000548423">
    <property type="component" value="Unassembled WGS sequence"/>
</dbReference>
<dbReference type="InterPro" id="IPR051088">
    <property type="entry name" value="PTS_Sugar-EIIC/EIIB"/>
</dbReference>
<feature type="transmembrane region" description="Helical" evidence="9">
    <location>
        <begin position="142"/>
        <end position="166"/>
    </location>
</feature>
<feature type="transmembrane region" description="Helical" evidence="9">
    <location>
        <begin position="402"/>
        <end position="422"/>
    </location>
</feature>
<feature type="transmembrane region" description="Helical" evidence="9">
    <location>
        <begin position="103"/>
        <end position="122"/>
    </location>
</feature>
<feature type="transmembrane region" description="Helical" evidence="9">
    <location>
        <begin position="334"/>
        <end position="356"/>
    </location>
</feature>
<dbReference type="PANTHER" id="PTHR33989">
    <property type="match status" value="1"/>
</dbReference>
<proteinExistence type="predicted"/>
<dbReference type="NCBIfam" id="TIGR00410">
    <property type="entry name" value="lacE"/>
    <property type="match status" value="1"/>
</dbReference>
<gene>
    <name evidence="11" type="ORF">F4694_000097</name>
</gene>
<evidence type="ECO:0000256" key="7">
    <source>
        <dbReference type="ARBA" id="ARBA00023136"/>
    </source>
</evidence>
<evidence type="ECO:0000256" key="3">
    <source>
        <dbReference type="ARBA" id="ARBA00022475"/>
    </source>
</evidence>
<dbReference type="GO" id="GO:0005886">
    <property type="term" value="C:plasma membrane"/>
    <property type="evidence" value="ECO:0007669"/>
    <property type="project" value="UniProtKB-SubCell"/>
</dbReference>
<feature type="transmembrane region" description="Helical" evidence="9">
    <location>
        <begin position="78"/>
        <end position="96"/>
    </location>
</feature>
<evidence type="ECO:0000313" key="11">
    <source>
        <dbReference type="EMBL" id="NYE03378.1"/>
    </source>
</evidence>
<feature type="domain" description="PTS EIIC type-3" evidence="10">
    <location>
        <begin position="8"/>
        <end position="419"/>
    </location>
</feature>
<dbReference type="EMBL" id="JACCBX010000001">
    <property type="protein sequence ID" value="NYE03378.1"/>
    <property type="molecule type" value="Genomic_DNA"/>
</dbReference>
<feature type="transmembrane region" description="Helical" evidence="9">
    <location>
        <begin position="31"/>
        <end position="48"/>
    </location>
</feature>
<evidence type="ECO:0000313" key="12">
    <source>
        <dbReference type="Proteomes" id="UP000548423"/>
    </source>
</evidence>
<dbReference type="PIRSF" id="PIRSF006351">
    <property type="entry name" value="PTS_EIIC-Cellobiose"/>
    <property type="match status" value="1"/>
</dbReference>
<dbReference type="Pfam" id="PF02378">
    <property type="entry name" value="PTS_EIIC"/>
    <property type="match status" value="1"/>
</dbReference>
<dbReference type="GO" id="GO:0009401">
    <property type="term" value="P:phosphoenolpyruvate-dependent sugar phosphotransferase system"/>
    <property type="evidence" value="ECO:0007669"/>
    <property type="project" value="InterPro"/>
</dbReference>